<dbReference type="InterPro" id="IPR056335">
    <property type="entry name" value="BBS7_hairpin"/>
</dbReference>
<feature type="coiled-coil region" evidence="1">
    <location>
        <begin position="317"/>
        <end position="344"/>
    </location>
</feature>
<name>A0A3P8PQE3_ASTCA</name>
<evidence type="ECO:0000313" key="6">
    <source>
        <dbReference type="Ensembl" id="ENSACLP00000019213.1"/>
    </source>
</evidence>
<dbReference type="InterPro" id="IPR016575">
    <property type="entry name" value="Bardet-Biedl_syndrome_7_prot"/>
</dbReference>
<dbReference type="GeneTree" id="ENSGT00390000012346"/>
<feature type="domain" description="BBS7 platform" evidence="4">
    <location>
        <begin position="476"/>
        <end position="578"/>
    </location>
</feature>
<dbReference type="PANTHER" id="PTHR16074">
    <property type="entry name" value="BARDET-BIEDL SYNDROME 7 PROTEIN"/>
    <property type="match status" value="1"/>
</dbReference>
<dbReference type="SUPFAM" id="SSF50978">
    <property type="entry name" value="WD40 repeat-like"/>
    <property type="match status" value="1"/>
</dbReference>
<dbReference type="GO" id="GO:1905515">
    <property type="term" value="P:non-motile cilium assembly"/>
    <property type="evidence" value="ECO:0007669"/>
    <property type="project" value="InterPro"/>
</dbReference>
<evidence type="ECO:0000256" key="1">
    <source>
        <dbReference type="SAM" id="Coils"/>
    </source>
</evidence>
<keyword evidence="7" id="KW-1185">Reference proteome</keyword>
<evidence type="ECO:0000259" key="4">
    <source>
        <dbReference type="Pfam" id="PF23361"/>
    </source>
</evidence>
<dbReference type="GO" id="GO:0016020">
    <property type="term" value="C:membrane"/>
    <property type="evidence" value="ECO:0007669"/>
    <property type="project" value="TreeGrafter"/>
</dbReference>
<reference evidence="6" key="1">
    <citation type="submission" date="2018-05" db="EMBL/GenBank/DDBJ databases">
        <authorList>
            <person name="Datahose"/>
        </authorList>
    </citation>
    <scope>NUCLEOTIDE SEQUENCE</scope>
</reference>
<accession>A0A3P8PQE3</accession>
<dbReference type="Pfam" id="PF23743">
    <property type="entry name" value="Beta-prop_BBS7"/>
    <property type="match status" value="1"/>
</dbReference>
<dbReference type="PIRSF" id="PIRSF011091">
    <property type="entry name" value="BBS7"/>
    <property type="match status" value="1"/>
</dbReference>
<dbReference type="OMA" id="KGEGCFK"/>
<reference evidence="6" key="3">
    <citation type="submission" date="2025-09" db="UniProtKB">
        <authorList>
            <consortium name="Ensembl"/>
        </authorList>
    </citation>
    <scope>IDENTIFICATION</scope>
</reference>
<dbReference type="Pfam" id="PF23360">
    <property type="entry name" value="BBS7_GAE"/>
    <property type="match status" value="1"/>
</dbReference>
<dbReference type="InterPro" id="IPR056333">
    <property type="entry name" value="BBS7_pf_dom"/>
</dbReference>
<feature type="domain" description="BBS7 GAE" evidence="3">
    <location>
        <begin position="359"/>
        <end position="468"/>
    </location>
</feature>
<keyword evidence="1" id="KW-0175">Coiled coil</keyword>
<evidence type="ECO:0000313" key="7">
    <source>
        <dbReference type="Proteomes" id="UP000265100"/>
    </source>
</evidence>
<dbReference type="Ensembl" id="ENSACLT00000019658.2">
    <property type="protein sequence ID" value="ENSACLP00000019213.1"/>
    <property type="gene ID" value="ENSACLG00000013055.2"/>
</dbReference>
<dbReference type="InterPro" id="IPR036322">
    <property type="entry name" value="WD40_repeat_dom_sf"/>
</dbReference>
<dbReference type="GO" id="GO:0008104">
    <property type="term" value="P:intracellular protein localization"/>
    <property type="evidence" value="ECO:0007669"/>
    <property type="project" value="TreeGrafter"/>
</dbReference>
<dbReference type="Bgee" id="ENSACLG00000013055">
    <property type="expression patterns" value="Expressed in camera-type eye and 5 other cell types or tissues"/>
</dbReference>
<feature type="domain" description="BBS7 beta-propeller" evidence="5">
    <location>
        <begin position="40"/>
        <end position="301"/>
    </location>
</feature>
<dbReference type="STRING" id="8154.ENSACLP00000019213"/>
<protein>
    <submittedName>
        <fullName evidence="6">Uncharacterized protein</fullName>
    </submittedName>
</protein>
<dbReference type="PANTHER" id="PTHR16074:SF4">
    <property type="entry name" value="BARDET-BIEDL SYNDROME 7 PROTEIN"/>
    <property type="match status" value="1"/>
</dbReference>
<dbReference type="Pfam" id="PF23361">
    <property type="entry name" value="BBS7_pf"/>
    <property type="match status" value="1"/>
</dbReference>
<dbReference type="InterPro" id="IPR056332">
    <property type="entry name" value="Beta-prop_BBS7"/>
</dbReference>
<dbReference type="Proteomes" id="UP000265100">
    <property type="component" value="Chromosome 2"/>
</dbReference>
<dbReference type="GO" id="GO:0043005">
    <property type="term" value="C:neuron projection"/>
    <property type="evidence" value="ECO:0007669"/>
    <property type="project" value="TreeGrafter"/>
</dbReference>
<dbReference type="GO" id="GO:0036064">
    <property type="term" value="C:ciliary basal body"/>
    <property type="evidence" value="ECO:0007669"/>
    <property type="project" value="TreeGrafter"/>
</dbReference>
<feature type="domain" description="BBS7 helical hairpin" evidence="2">
    <location>
        <begin position="581"/>
        <end position="694"/>
    </location>
</feature>
<evidence type="ECO:0000259" key="2">
    <source>
        <dbReference type="Pfam" id="PF23349"/>
    </source>
</evidence>
<proteinExistence type="predicted"/>
<dbReference type="InterPro" id="IPR056334">
    <property type="entry name" value="BBS7_GAE_dom"/>
</dbReference>
<sequence>LGVKVLLHSISQVGVTAQKTMRLLPPLGKKATQKVSFMSHTPVFKTLPGQKIARMDLGGAAGTPQEKIFVCSGSQVRGFTKKGKQFLTFEANLTESINAMHVSGADLFVCASYIYNHYCDCKDQDYYLSGDKINDITCLSTENLTHLVPVLACQDRVLRVLQRSELAYDIEVPGPPSVLELYKEQGEEILFGTTDGKIGLVEIGELSAATKWEIDNDKKKGGILCIDNYDIIGDGVNDILVGRDDGTVEVYGFDSSNEPTLRFEHVLSESVTSIQGGCVGKESYDEVLTATYTGWVTGLTTEPQKAEAGPGDEVRMSKETQSKVEALRAELEQLQVKVLQGREQYQQTSQSSTAVSAVPVFSINDKFTLCQDDASYSLTLEVQTAIDNLLLQSDVPIDLLDVDKNSAVVSFSECDSEPNGNFLLATYRCQANTTRIELKVRSIEGQYGTLQAYITPRLQPKTCQVRQYQIKPLSLHQRTHSIDQERPMNRLSLVGQFSFAEIHSWVVFCLPEVPEKTPAGESITFYFHNTFLGTQLEATYCKGEGHFKSDNISTISILSDVLSKEATKKKINLNISYEISDDSVSHTLNMIHPKLEYQLLLARKVQLIDALKELQVHEGNADFLIPEYRNILDESANLLEEYKKQPAHLERLYGMITDLFIDKFKFKGQNVKTKVSSLLEILDNYDLNSLLDFFNEA</sequence>
<dbReference type="GO" id="GO:0034464">
    <property type="term" value="C:BBSome"/>
    <property type="evidence" value="ECO:0007669"/>
    <property type="project" value="InterPro"/>
</dbReference>
<evidence type="ECO:0000259" key="3">
    <source>
        <dbReference type="Pfam" id="PF23360"/>
    </source>
</evidence>
<organism evidence="6 7">
    <name type="scientific">Astatotilapia calliptera</name>
    <name type="common">Eastern happy</name>
    <name type="synonym">Chromis callipterus</name>
    <dbReference type="NCBI Taxonomy" id="8154"/>
    <lineage>
        <taxon>Eukaryota</taxon>
        <taxon>Metazoa</taxon>
        <taxon>Chordata</taxon>
        <taxon>Craniata</taxon>
        <taxon>Vertebrata</taxon>
        <taxon>Euteleostomi</taxon>
        <taxon>Actinopterygii</taxon>
        <taxon>Neopterygii</taxon>
        <taxon>Teleostei</taxon>
        <taxon>Neoteleostei</taxon>
        <taxon>Acanthomorphata</taxon>
        <taxon>Ovalentaria</taxon>
        <taxon>Cichlomorphae</taxon>
        <taxon>Cichliformes</taxon>
        <taxon>Cichlidae</taxon>
        <taxon>African cichlids</taxon>
        <taxon>Pseudocrenilabrinae</taxon>
        <taxon>Haplochromini</taxon>
        <taxon>Astatotilapia</taxon>
    </lineage>
</organism>
<dbReference type="Pfam" id="PF23349">
    <property type="entry name" value="BBS7_hp"/>
    <property type="match status" value="1"/>
</dbReference>
<evidence type="ECO:0000259" key="5">
    <source>
        <dbReference type="Pfam" id="PF23743"/>
    </source>
</evidence>
<reference evidence="6" key="2">
    <citation type="submission" date="2025-08" db="UniProtKB">
        <authorList>
            <consortium name="Ensembl"/>
        </authorList>
    </citation>
    <scope>IDENTIFICATION</scope>
</reference>
<dbReference type="AlphaFoldDB" id="A0A3P8PQE3"/>
<gene>
    <name evidence="6" type="primary">BBS7</name>
</gene>
<dbReference type="GO" id="GO:0005930">
    <property type="term" value="C:axoneme"/>
    <property type="evidence" value="ECO:0007669"/>
    <property type="project" value="TreeGrafter"/>
</dbReference>